<proteinExistence type="inferred from homology"/>
<keyword evidence="11" id="KW-1185">Reference proteome</keyword>
<keyword evidence="5 7" id="KW-0175">Coiled coil</keyword>
<sequence>MTSSPFRPGASVEDQLAYYKAQYEQLEVELHEFQASSKDLEAELEKDVEESEKRERKLKEQVESLGFEVDEWKTKSKQSRDEANRAQTVLQKEITTMRESNRSLQLKLRDIEVANDDYERQARNTTSSLEDLESKYNVAIERGVMFEEEIRSGEKEREELRIETQRLRDELSDLRVEFEITQEKLHRTEAALERSHSRKMPLYANPARPRSPSSETSAITPTSPSVSTPPASKSESSGNDVPTPPSPPLSDTAGPARKAMPKTPVPAVRRSLMPGDNTTPRPSKLATRVPRHSRGPSLSAGFTPAATTSSRMGPPRPRPAGGQSEGVPRSGSLYQIKGLIGRMQKIEERVHSVRSKLPPSSASKGSTPRNSPRTNAIRNSPQATASSGNMPSSVTLRSSRKRPSNVSSFSQRTLEVEQNDRPKRLSFGMPATAEERPSSSTSRPSSRASNVSNSETNPFVRPSSRLSMGGARTPLGSFLPSRPRSSIGGNYSSVHGVRHGASSSISESRTETESNLSTPTGRRTTLDKSAIPTPSSRRQSGGLNNPSVGRRASQTFALSQKDGSMAPPLERPRKASGLGETF</sequence>
<evidence type="ECO:0000313" key="10">
    <source>
        <dbReference type="EMBL" id="KAG8623879.1"/>
    </source>
</evidence>
<dbReference type="InterPro" id="IPR006964">
    <property type="entry name" value="NUDE_dom"/>
</dbReference>
<dbReference type="GO" id="GO:0047496">
    <property type="term" value="P:vesicle transport along microtubule"/>
    <property type="evidence" value="ECO:0007669"/>
    <property type="project" value="TreeGrafter"/>
</dbReference>
<gene>
    <name evidence="10" type="ORF">KVT40_008855</name>
</gene>
<dbReference type="OrthoDB" id="5877028at2759"/>
<feature type="compositionally biased region" description="Basic and acidic residues" evidence="8">
    <location>
        <begin position="414"/>
        <end position="423"/>
    </location>
</feature>
<dbReference type="Pfam" id="PF04880">
    <property type="entry name" value="NUDE_C"/>
    <property type="match status" value="1"/>
</dbReference>
<accession>A0A8K0PFT4</accession>
<dbReference type="GO" id="GO:0007020">
    <property type="term" value="P:microtubule nucleation"/>
    <property type="evidence" value="ECO:0007669"/>
    <property type="project" value="TreeGrafter"/>
</dbReference>
<evidence type="ECO:0000256" key="1">
    <source>
        <dbReference type="ARBA" id="ARBA00004245"/>
    </source>
</evidence>
<evidence type="ECO:0000256" key="2">
    <source>
        <dbReference type="ARBA" id="ARBA00007429"/>
    </source>
</evidence>
<dbReference type="GO" id="GO:0005871">
    <property type="term" value="C:kinesin complex"/>
    <property type="evidence" value="ECO:0007669"/>
    <property type="project" value="TreeGrafter"/>
</dbReference>
<dbReference type="Gene3D" id="6.10.250.1080">
    <property type="match status" value="1"/>
</dbReference>
<evidence type="ECO:0000256" key="3">
    <source>
        <dbReference type="ARBA" id="ARBA00022490"/>
    </source>
</evidence>
<feature type="compositionally biased region" description="Polar residues" evidence="8">
    <location>
        <begin position="483"/>
        <end position="493"/>
    </location>
</feature>
<dbReference type="GO" id="GO:0051642">
    <property type="term" value="P:centrosome localization"/>
    <property type="evidence" value="ECO:0007669"/>
    <property type="project" value="TreeGrafter"/>
</dbReference>
<dbReference type="GO" id="GO:0008017">
    <property type="term" value="F:microtubule binding"/>
    <property type="evidence" value="ECO:0007669"/>
    <property type="project" value="InterPro"/>
</dbReference>
<feature type="compositionally biased region" description="Polar residues" evidence="8">
    <location>
        <begin position="358"/>
        <end position="397"/>
    </location>
</feature>
<dbReference type="EMBL" id="JAESVG020000010">
    <property type="protein sequence ID" value="KAG8623879.1"/>
    <property type="molecule type" value="Genomic_DNA"/>
</dbReference>
<dbReference type="InterPro" id="IPR033494">
    <property type="entry name" value="NUDE"/>
</dbReference>
<protein>
    <recommendedName>
        <fullName evidence="9">NUDE domain-containing protein</fullName>
    </recommendedName>
</protein>
<evidence type="ECO:0000259" key="9">
    <source>
        <dbReference type="Pfam" id="PF04880"/>
    </source>
</evidence>
<dbReference type="PANTHER" id="PTHR10921">
    <property type="entry name" value="NUCLEAR DISTRIBUTION PROTEIN NUDE HOMOLOG 1"/>
    <property type="match status" value="1"/>
</dbReference>
<evidence type="ECO:0000256" key="8">
    <source>
        <dbReference type="SAM" id="MobiDB-lite"/>
    </source>
</evidence>
<evidence type="ECO:0000256" key="6">
    <source>
        <dbReference type="ARBA" id="ARBA00023212"/>
    </source>
</evidence>
<feature type="compositionally biased region" description="Polar residues" evidence="8">
    <location>
        <begin position="404"/>
        <end position="413"/>
    </location>
</feature>
<feature type="region of interest" description="Disordered" evidence="8">
    <location>
        <begin position="178"/>
        <end position="582"/>
    </location>
</feature>
<feature type="domain" description="NUDE" evidence="9">
    <location>
        <begin position="128"/>
        <end position="299"/>
    </location>
</feature>
<comment type="subcellular location">
    <subcellularLocation>
        <location evidence="1">Cytoplasm</location>
        <location evidence="1">Cytoskeleton</location>
    </subcellularLocation>
</comment>
<keyword evidence="4" id="KW-0493">Microtubule</keyword>
<dbReference type="GO" id="GO:0000776">
    <property type="term" value="C:kinetochore"/>
    <property type="evidence" value="ECO:0007669"/>
    <property type="project" value="TreeGrafter"/>
</dbReference>
<evidence type="ECO:0000256" key="4">
    <source>
        <dbReference type="ARBA" id="ARBA00022701"/>
    </source>
</evidence>
<evidence type="ECO:0000256" key="5">
    <source>
        <dbReference type="ARBA" id="ARBA00023054"/>
    </source>
</evidence>
<dbReference type="AlphaFoldDB" id="A0A8K0PFT4"/>
<comment type="similarity">
    <text evidence="2">Belongs to the nudE family.</text>
</comment>
<feature type="coiled-coil region" evidence="7">
    <location>
        <begin position="16"/>
        <end position="68"/>
    </location>
</feature>
<feature type="compositionally biased region" description="Low complexity" evidence="8">
    <location>
        <begin position="438"/>
        <end position="456"/>
    </location>
</feature>
<comment type="caution">
    <text evidence="10">The sequence shown here is derived from an EMBL/GenBank/DDBJ whole genome shotgun (WGS) entry which is preliminary data.</text>
</comment>
<dbReference type="GO" id="GO:0005874">
    <property type="term" value="C:microtubule"/>
    <property type="evidence" value="ECO:0007669"/>
    <property type="project" value="UniProtKB-KW"/>
</dbReference>
<dbReference type="GO" id="GO:0000132">
    <property type="term" value="P:establishment of mitotic spindle orientation"/>
    <property type="evidence" value="ECO:0007669"/>
    <property type="project" value="TreeGrafter"/>
</dbReference>
<dbReference type="PANTHER" id="PTHR10921:SF1">
    <property type="entry name" value="NUCLEAR DISTRIBUTION PROTEIN NUDE HOMOLOG"/>
    <property type="match status" value="1"/>
</dbReference>
<evidence type="ECO:0000313" key="11">
    <source>
        <dbReference type="Proteomes" id="UP000809789"/>
    </source>
</evidence>
<feature type="compositionally biased region" description="Low complexity" evidence="8">
    <location>
        <begin position="216"/>
        <end position="234"/>
    </location>
</feature>
<evidence type="ECO:0000256" key="7">
    <source>
        <dbReference type="SAM" id="Coils"/>
    </source>
</evidence>
<dbReference type="GO" id="GO:0007059">
    <property type="term" value="P:chromosome segregation"/>
    <property type="evidence" value="ECO:0007669"/>
    <property type="project" value="TreeGrafter"/>
</dbReference>
<organism evidence="10 11">
    <name type="scientific">Elsinoe batatas</name>
    <dbReference type="NCBI Taxonomy" id="2601811"/>
    <lineage>
        <taxon>Eukaryota</taxon>
        <taxon>Fungi</taxon>
        <taxon>Dikarya</taxon>
        <taxon>Ascomycota</taxon>
        <taxon>Pezizomycotina</taxon>
        <taxon>Dothideomycetes</taxon>
        <taxon>Dothideomycetidae</taxon>
        <taxon>Myriangiales</taxon>
        <taxon>Elsinoaceae</taxon>
        <taxon>Elsinoe</taxon>
    </lineage>
</organism>
<reference evidence="10" key="1">
    <citation type="submission" date="2021-07" db="EMBL/GenBank/DDBJ databases">
        <title>Elsinoe batatas strain:CRI-CJ2 Genome sequencing and assembly.</title>
        <authorList>
            <person name="Huang L."/>
        </authorList>
    </citation>
    <scope>NUCLEOTIDE SEQUENCE</scope>
    <source>
        <strain evidence="10">CRI-CJ2</strain>
    </source>
</reference>
<keyword evidence="3" id="KW-0963">Cytoplasm</keyword>
<dbReference type="Proteomes" id="UP000809789">
    <property type="component" value="Unassembled WGS sequence"/>
</dbReference>
<feature type="compositionally biased region" description="Polar residues" evidence="8">
    <location>
        <begin position="532"/>
        <end position="562"/>
    </location>
</feature>
<feature type="compositionally biased region" description="Basic and acidic residues" evidence="8">
    <location>
        <begin position="178"/>
        <end position="195"/>
    </location>
</feature>
<name>A0A8K0PFT4_9PEZI</name>
<keyword evidence="6" id="KW-0206">Cytoskeleton</keyword>